<protein>
    <submittedName>
        <fullName evidence="2">Helix-turn-helix domain-containing protein</fullName>
    </submittedName>
</protein>
<dbReference type="Proteomes" id="UP001418796">
    <property type="component" value="Unassembled WGS sequence"/>
</dbReference>
<proteinExistence type="predicted"/>
<accession>A0ABU9VHK9</accession>
<dbReference type="RefSeq" id="WP_343130330.1">
    <property type="nucleotide sequence ID" value="NZ_JBCITK010000001.1"/>
</dbReference>
<feature type="domain" description="Helicase Helix-turn-helix" evidence="1">
    <location>
        <begin position="252"/>
        <end position="340"/>
    </location>
</feature>
<dbReference type="Pfam" id="PF14493">
    <property type="entry name" value="HTH_40"/>
    <property type="match status" value="1"/>
</dbReference>
<organism evidence="2 3">
    <name type="scientific">Alkalicoccobacillus gibsonii</name>
    <dbReference type="NCBI Taxonomy" id="79881"/>
    <lineage>
        <taxon>Bacteria</taxon>
        <taxon>Bacillati</taxon>
        <taxon>Bacillota</taxon>
        <taxon>Bacilli</taxon>
        <taxon>Bacillales</taxon>
        <taxon>Bacillaceae</taxon>
        <taxon>Alkalicoccobacillus</taxon>
    </lineage>
</organism>
<name>A0ABU9VHK9_9BACI</name>
<keyword evidence="3" id="KW-1185">Reference proteome</keyword>
<comment type="caution">
    <text evidence="2">The sequence shown here is derived from an EMBL/GenBank/DDBJ whole genome shotgun (WGS) entry which is preliminary data.</text>
</comment>
<sequence length="350" mass="41008">MKEDLLLLMLSAYKGERTIYGAQHILQGKKSAQAIQDGHFFSLLPYFHLFPSITREEVEKLVLTLQQRKWIVLSDDHRAILTSQGEAKVRLLKKEYAFVDRLDGWKYLKLTEVFWLRLTLYIQTLTQLHLKQKAFIPITSNRDVQKWVKRKLQIKNLQHQTELDALYHDLRSFLETCSDLEARIIVGQLSSPSQIGLTLFQLADQLQLNTDYIYVVHRATLHKLFDELLNDKHQALRPFIGGLQEHQFSTETAKKTANLLRQGLSIDEIVIKRRLKRNTIEDHVVELALYDPTFSIHPYLTKEEYHRIIEAAEALNTLKLKQLREYVGDSFSYFMIRIALTRKDSSYEPT</sequence>
<evidence type="ECO:0000313" key="3">
    <source>
        <dbReference type="Proteomes" id="UP001418796"/>
    </source>
</evidence>
<dbReference type="EMBL" id="JBCITK010000001">
    <property type="protein sequence ID" value="MEN0643399.1"/>
    <property type="molecule type" value="Genomic_DNA"/>
</dbReference>
<dbReference type="InterPro" id="IPR029491">
    <property type="entry name" value="Helicase_HTH"/>
</dbReference>
<gene>
    <name evidence="2" type="ORF">MKY91_09610</name>
</gene>
<dbReference type="PIRSF" id="PIRSF021350">
    <property type="entry name" value="UCP021350"/>
    <property type="match status" value="1"/>
</dbReference>
<evidence type="ECO:0000313" key="2">
    <source>
        <dbReference type="EMBL" id="MEN0643399.1"/>
    </source>
</evidence>
<dbReference type="InterPro" id="IPR008308">
    <property type="entry name" value="YpbB-like"/>
</dbReference>
<reference evidence="2 3" key="1">
    <citation type="submission" date="2024-03" db="EMBL/GenBank/DDBJ databases">
        <title>Bacilli Hybrid Assemblies.</title>
        <authorList>
            <person name="Kovac J."/>
        </authorList>
    </citation>
    <scope>NUCLEOTIDE SEQUENCE [LARGE SCALE GENOMIC DNA]</scope>
    <source>
        <strain evidence="2 3">FSL R7-0666</strain>
    </source>
</reference>
<evidence type="ECO:0000259" key="1">
    <source>
        <dbReference type="Pfam" id="PF14493"/>
    </source>
</evidence>